<dbReference type="SUPFAM" id="SSF47240">
    <property type="entry name" value="Ferritin-like"/>
    <property type="match status" value="1"/>
</dbReference>
<dbReference type="GO" id="GO:0006826">
    <property type="term" value="P:iron ion transport"/>
    <property type="evidence" value="ECO:0007669"/>
    <property type="project" value="InterPro"/>
</dbReference>
<dbReference type="CDD" id="cd01056">
    <property type="entry name" value="Euk_Ferritin"/>
    <property type="match status" value="1"/>
</dbReference>
<reference evidence="17" key="1">
    <citation type="submission" date="2020-09" db="EMBL/GenBank/DDBJ databases">
        <title>Genome-Enabled Discovery of Anthraquinone Biosynthesis in Senna tora.</title>
        <authorList>
            <person name="Kang S.-H."/>
            <person name="Pandey R.P."/>
            <person name="Lee C.-M."/>
            <person name="Sim J.-S."/>
            <person name="Jeong J.-T."/>
            <person name="Choi B.-S."/>
            <person name="Jung M."/>
            <person name="Ginzburg D."/>
            <person name="Zhao K."/>
            <person name="Won S.Y."/>
            <person name="Oh T.-J."/>
            <person name="Yu Y."/>
            <person name="Kim N.-H."/>
            <person name="Lee O.R."/>
            <person name="Lee T.-H."/>
            <person name="Bashyal P."/>
            <person name="Kim T.-S."/>
            <person name="Lee W.-H."/>
            <person name="Kawkins C."/>
            <person name="Kim C.-K."/>
            <person name="Kim J.S."/>
            <person name="Ahn B.O."/>
            <person name="Rhee S.Y."/>
            <person name="Sohng J.K."/>
        </authorList>
    </citation>
    <scope>NUCLEOTIDE SEQUENCE</scope>
    <source>
        <tissue evidence="17">Leaf</tissue>
    </source>
</reference>
<dbReference type="InterPro" id="IPR008331">
    <property type="entry name" value="Ferritin_DPS_dom"/>
</dbReference>
<dbReference type="InterPro" id="IPR009078">
    <property type="entry name" value="Ferritin-like_SF"/>
</dbReference>
<keyword evidence="8 14" id="KW-0560">Oxidoreductase</keyword>
<sequence length="313" mass="35096">MSSGVDRPRARHTPEHVTQSLPSTCSESTVHTEIWNSLNALAPPLYFQILPFVPKMALAPSKVCSFSLQPVLGDGLRRKNTCSNSSLCLAKIRGSRGSFMVKASPEPNSSVASVIFEPFEEIKKDFLAVPLAPQVSMARLNYEDECEAALNEQINVEYNVSYVYHSMYAYFGRDNIALRGLSKFFKESSEEEREHAEKLMKYQNIRGGRVLLHAIKNPPSEFEHNEKGDALYAMELALSLEKLTNEKLLNVHSVADRNKDPELAHFIESEYLDEQVEAIKKIAEYVAQLRMVGKGHGSECELLEEHVESTSGS</sequence>
<evidence type="ECO:0000256" key="7">
    <source>
        <dbReference type="ARBA" id="ARBA00022946"/>
    </source>
</evidence>
<dbReference type="PANTHER" id="PTHR11431:SF101">
    <property type="entry name" value="FERRITIN-2, CHLOROPLASTIC"/>
    <property type="match status" value="1"/>
</dbReference>
<dbReference type="PROSITE" id="PS00540">
    <property type="entry name" value="FERRITIN_1"/>
    <property type="match status" value="1"/>
</dbReference>
<evidence type="ECO:0000313" key="17">
    <source>
        <dbReference type="EMBL" id="KAF7845279.1"/>
    </source>
</evidence>
<feature type="binding site" evidence="13">
    <location>
        <position position="192"/>
    </location>
    <ligand>
        <name>Fe cation</name>
        <dbReference type="ChEBI" id="CHEBI:24875"/>
        <label>1</label>
    </ligand>
</feature>
<evidence type="ECO:0000259" key="16">
    <source>
        <dbReference type="PROSITE" id="PS50905"/>
    </source>
</evidence>
<evidence type="ECO:0000256" key="4">
    <source>
        <dbReference type="ARBA" id="ARBA00022528"/>
    </source>
</evidence>
<protein>
    <recommendedName>
        <fullName evidence="14">Ferritin</fullName>
        <ecNumber evidence="14">1.16.3.1</ecNumber>
    </recommendedName>
</protein>
<keyword evidence="4" id="KW-0150">Chloroplast</keyword>
<dbReference type="PANTHER" id="PTHR11431">
    <property type="entry name" value="FERRITIN"/>
    <property type="match status" value="1"/>
</dbReference>
<dbReference type="AlphaFoldDB" id="A0A835CK40"/>
<dbReference type="Pfam" id="PF00210">
    <property type="entry name" value="Ferritin"/>
    <property type="match status" value="1"/>
</dbReference>
<feature type="binding site" evidence="13">
    <location>
        <position position="241"/>
    </location>
    <ligand>
        <name>Fe cation</name>
        <dbReference type="ChEBI" id="CHEBI:24875"/>
        <label>1</label>
    </ligand>
</feature>
<evidence type="ECO:0000256" key="9">
    <source>
        <dbReference type="ARBA" id="ARBA00023004"/>
    </source>
</evidence>
<dbReference type="GO" id="GO:0004322">
    <property type="term" value="F:ferroxidase activity"/>
    <property type="evidence" value="ECO:0007669"/>
    <property type="project" value="UniProtKB-EC"/>
</dbReference>
<dbReference type="GO" id="GO:0008199">
    <property type="term" value="F:ferric iron binding"/>
    <property type="evidence" value="ECO:0007669"/>
    <property type="project" value="InterPro"/>
</dbReference>
<comment type="subcellular location">
    <subcellularLocation>
        <location evidence="1">Plastid</location>
        <location evidence="1">Chloroplast</location>
    </subcellularLocation>
</comment>
<evidence type="ECO:0000256" key="10">
    <source>
        <dbReference type="ARBA" id="ARBA00025111"/>
    </source>
</evidence>
<gene>
    <name evidence="17" type="ORF">G2W53_002184</name>
</gene>
<comment type="function">
    <text evidence="14">Stores iron in a soluble, non-toxic, readily available form. Important for iron homeostasis. Iron is taken up in the ferrous form and deposited as ferric hydroxides after oxidation.</text>
</comment>
<dbReference type="Proteomes" id="UP000634136">
    <property type="component" value="Unassembled WGS sequence"/>
</dbReference>
<comment type="subunit">
    <text evidence="11">Oligomer of 24 subunits. There are two types of subunits: L (light) chain and H (heavy) chain. The major chain can be light or heavy, depending on the species and tissue type. The functional molecule forms a roughly spherical shell with a diameter of 12 nm and contains a central cavity into which the insoluble mineral iron core is deposited.</text>
</comment>
<dbReference type="InterPro" id="IPR001519">
    <property type="entry name" value="Ferritin"/>
</dbReference>
<keyword evidence="18" id="KW-1185">Reference proteome</keyword>
<dbReference type="InterPro" id="IPR009040">
    <property type="entry name" value="Ferritin-like_diiron"/>
</dbReference>
<feature type="binding site" evidence="13">
    <location>
        <position position="195"/>
    </location>
    <ligand>
        <name>Fe cation</name>
        <dbReference type="ChEBI" id="CHEBI:24875"/>
        <label>1</label>
    </ligand>
</feature>
<dbReference type="GO" id="GO:0008198">
    <property type="term" value="F:ferrous iron binding"/>
    <property type="evidence" value="ECO:0007669"/>
    <property type="project" value="TreeGrafter"/>
</dbReference>
<accession>A0A835CK40</accession>
<keyword evidence="5" id="KW-0934">Plastid</keyword>
<dbReference type="OrthoDB" id="186462at2759"/>
<keyword evidence="3 14" id="KW-0409">Iron storage</keyword>
<proteinExistence type="inferred from homology"/>
<feature type="domain" description="Ferritin-like diiron" evidence="16">
    <location>
        <begin position="140"/>
        <end position="293"/>
    </location>
</feature>
<keyword evidence="7" id="KW-0809">Transit peptide</keyword>
<evidence type="ECO:0000256" key="13">
    <source>
        <dbReference type="PIRSR" id="PIRSR601519-1"/>
    </source>
</evidence>
<evidence type="ECO:0000256" key="8">
    <source>
        <dbReference type="ARBA" id="ARBA00023002"/>
    </source>
</evidence>
<evidence type="ECO:0000256" key="15">
    <source>
        <dbReference type="SAM" id="MobiDB-lite"/>
    </source>
</evidence>
<feature type="binding site" evidence="13">
    <location>
        <position position="157"/>
    </location>
    <ligand>
        <name>Fe cation</name>
        <dbReference type="ChEBI" id="CHEBI:24875"/>
        <label>1</label>
    </ligand>
</feature>
<dbReference type="GO" id="GO:0006879">
    <property type="term" value="P:intracellular iron ion homeostasis"/>
    <property type="evidence" value="ECO:0007669"/>
    <property type="project" value="UniProtKB-KW"/>
</dbReference>
<evidence type="ECO:0000256" key="14">
    <source>
        <dbReference type="RuleBase" id="RU361145"/>
    </source>
</evidence>
<evidence type="ECO:0000256" key="1">
    <source>
        <dbReference type="ARBA" id="ARBA00004229"/>
    </source>
</evidence>
<comment type="catalytic activity">
    <reaction evidence="12 14">
        <text>4 Fe(2+) + O2 + 4 H(+) = 4 Fe(3+) + 2 H2O</text>
        <dbReference type="Rhea" id="RHEA:11148"/>
        <dbReference type="ChEBI" id="CHEBI:15377"/>
        <dbReference type="ChEBI" id="CHEBI:15378"/>
        <dbReference type="ChEBI" id="CHEBI:15379"/>
        <dbReference type="ChEBI" id="CHEBI:29033"/>
        <dbReference type="ChEBI" id="CHEBI:29034"/>
        <dbReference type="EC" id="1.16.3.1"/>
    </reaction>
</comment>
<evidence type="ECO:0000256" key="3">
    <source>
        <dbReference type="ARBA" id="ARBA00022434"/>
    </source>
</evidence>
<dbReference type="PROSITE" id="PS50905">
    <property type="entry name" value="FERRITIN_LIKE"/>
    <property type="match status" value="1"/>
</dbReference>
<dbReference type="InterPro" id="IPR014034">
    <property type="entry name" value="Ferritin_CS"/>
</dbReference>
<evidence type="ECO:0000256" key="11">
    <source>
        <dbReference type="ARBA" id="ARBA00026060"/>
    </source>
</evidence>
<keyword evidence="9 13" id="KW-0408">Iron</keyword>
<dbReference type="FunFam" id="1.20.1260.10:FF:000006">
    <property type="entry name" value="Ferritin"/>
    <property type="match status" value="1"/>
</dbReference>
<comment type="caution">
    <text evidence="17">The sequence shown here is derived from an EMBL/GenBank/DDBJ whole genome shotgun (WGS) entry which is preliminary data.</text>
</comment>
<dbReference type="GO" id="GO:0009507">
    <property type="term" value="C:chloroplast"/>
    <property type="evidence" value="ECO:0007669"/>
    <property type="project" value="UniProtKB-SubCell"/>
</dbReference>
<dbReference type="Gene3D" id="1.20.1260.10">
    <property type="match status" value="1"/>
</dbReference>
<feature type="binding site" evidence="13">
    <location>
        <position position="275"/>
    </location>
    <ligand>
        <name>Fe cation</name>
        <dbReference type="ChEBI" id="CHEBI:24875"/>
        <label>1</label>
    </ligand>
</feature>
<evidence type="ECO:0000256" key="6">
    <source>
        <dbReference type="ARBA" id="ARBA00022723"/>
    </source>
</evidence>
<dbReference type="PROSITE" id="PS00204">
    <property type="entry name" value="FERRITIN_2"/>
    <property type="match status" value="1"/>
</dbReference>
<comment type="similarity">
    <text evidence="2 14">Belongs to the ferritin family.</text>
</comment>
<dbReference type="InterPro" id="IPR012347">
    <property type="entry name" value="Ferritin-like"/>
</dbReference>
<keyword evidence="6 13" id="KW-0479">Metal-binding</keyword>
<dbReference type="EMBL" id="JAAIUW010000001">
    <property type="protein sequence ID" value="KAF7845279.1"/>
    <property type="molecule type" value="Genomic_DNA"/>
</dbReference>
<dbReference type="GO" id="GO:0006979">
    <property type="term" value="P:response to oxidative stress"/>
    <property type="evidence" value="ECO:0007669"/>
    <property type="project" value="UniProtKB-ARBA"/>
</dbReference>
<evidence type="ECO:0000313" key="18">
    <source>
        <dbReference type="Proteomes" id="UP000634136"/>
    </source>
</evidence>
<feature type="compositionally biased region" description="Basic and acidic residues" evidence="15">
    <location>
        <begin position="1"/>
        <end position="15"/>
    </location>
</feature>
<name>A0A835CK40_9FABA</name>
<evidence type="ECO:0000256" key="5">
    <source>
        <dbReference type="ARBA" id="ARBA00022640"/>
    </source>
</evidence>
<feature type="region of interest" description="Disordered" evidence="15">
    <location>
        <begin position="1"/>
        <end position="24"/>
    </location>
</feature>
<organism evidence="17 18">
    <name type="scientific">Senna tora</name>
    <dbReference type="NCBI Taxonomy" id="362788"/>
    <lineage>
        <taxon>Eukaryota</taxon>
        <taxon>Viridiplantae</taxon>
        <taxon>Streptophyta</taxon>
        <taxon>Embryophyta</taxon>
        <taxon>Tracheophyta</taxon>
        <taxon>Spermatophyta</taxon>
        <taxon>Magnoliopsida</taxon>
        <taxon>eudicotyledons</taxon>
        <taxon>Gunneridae</taxon>
        <taxon>Pentapetalae</taxon>
        <taxon>rosids</taxon>
        <taxon>fabids</taxon>
        <taxon>Fabales</taxon>
        <taxon>Fabaceae</taxon>
        <taxon>Caesalpinioideae</taxon>
        <taxon>Cassia clade</taxon>
        <taxon>Senna</taxon>
    </lineage>
</organism>
<evidence type="ECO:0000256" key="2">
    <source>
        <dbReference type="ARBA" id="ARBA00007513"/>
    </source>
</evidence>
<comment type="function">
    <text evidence="10">Stores iron in a soluble, non-toxic, readily available form. Important for iron homeostasis. Has ferroxidase activity. Iron is taken up in the ferrous form and deposited as ferric hydroxides after oxidation.</text>
</comment>
<dbReference type="EC" id="1.16.3.1" evidence="14"/>
<evidence type="ECO:0000256" key="12">
    <source>
        <dbReference type="ARBA" id="ARBA00047990"/>
    </source>
</evidence>